<evidence type="ECO:0000256" key="14">
    <source>
        <dbReference type="ARBA" id="ARBA00066447"/>
    </source>
</evidence>
<feature type="domain" description="FAD/NAD(P)-binding" evidence="17">
    <location>
        <begin position="44"/>
        <end position="172"/>
    </location>
</feature>
<evidence type="ECO:0000256" key="15">
    <source>
        <dbReference type="ARBA" id="ARBA00070160"/>
    </source>
</evidence>
<keyword evidence="7" id="KW-0560">Oxidoreductase</keyword>
<reference evidence="18" key="1">
    <citation type="journal article" date="2016" name="Aquat. Toxicol.">
        <title>Sulfide exposure results in enhanced sqr transcription through upregulating the expression and activation of HSF1 in echiuran worm Urechis unicinctus.</title>
        <authorList>
            <person name="Liu X."/>
            <person name="Zhang Z."/>
            <person name="Ma X."/>
        </authorList>
    </citation>
    <scope>NUCLEOTIDE SEQUENCE</scope>
</reference>
<evidence type="ECO:0000256" key="4">
    <source>
        <dbReference type="ARBA" id="ARBA00022719"/>
    </source>
</evidence>
<dbReference type="PANTHER" id="PTHR10632">
    <property type="entry name" value="SULFIDE:QUINONE OXIDOREDUCTASE"/>
    <property type="match status" value="1"/>
</dbReference>
<evidence type="ECO:0000256" key="3">
    <source>
        <dbReference type="ARBA" id="ARBA00022630"/>
    </source>
</evidence>
<evidence type="ECO:0000256" key="6">
    <source>
        <dbReference type="ARBA" id="ARBA00022946"/>
    </source>
</evidence>
<evidence type="ECO:0000256" key="9">
    <source>
        <dbReference type="ARBA" id="ARBA00051038"/>
    </source>
</evidence>
<dbReference type="GO" id="GO:0048038">
    <property type="term" value="F:quinone binding"/>
    <property type="evidence" value="ECO:0007669"/>
    <property type="project" value="UniProtKB-KW"/>
</dbReference>
<evidence type="ECO:0000256" key="11">
    <source>
        <dbReference type="ARBA" id="ARBA00052986"/>
    </source>
</evidence>
<keyword evidence="4" id="KW-0874">Quinone</keyword>
<evidence type="ECO:0000256" key="12">
    <source>
        <dbReference type="ARBA" id="ARBA00059167"/>
    </source>
</evidence>
<evidence type="ECO:0000256" key="16">
    <source>
        <dbReference type="ARBA" id="ARBA00082958"/>
    </source>
</evidence>
<comment type="cofactor">
    <cofactor evidence="1">
        <name>FAD</name>
        <dbReference type="ChEBI" id="CHEBI:57692"/>
    </cofactor>
</comment>
<evidence type="ECO:0000259" key="17">
    <source>
        <dbReference type="Pfam" id="PF07992"/>
    </source>
</evidence>
<dbReference type="SUPFAM" id="SSF51905">
    <property type="entry name" value="FAD/NAD(P)-binding domain"/>
    <property type="match status" value="2"/>
</dbReference>
<dbReference type="FunFam" id="3.50.50.60:FF:000034">
    <property type="entry name" value="sulfide:quinone oxidoreductase, mitochondrial"/>
    <property type="match status" value="1"/>
</dbReference>
<comment type="catalytic activity">
    <reaction evidence="10">
        <text>ubiquinone-10 + hydrogen sulfide + glutathione + H(+) = S-sulfanylglutathione + ubiquinol-10</text>
        <dbReference type="Rhea" id="RHEA:62608"/>
        <dbReference type="ChEBI" id="CHEBI:15378"/>
        <dbReference type="ChEBI" id="CHEBI:29919"/>
        <dbReference type="ChEBI" id="CHEBI:46245"/>
        <dbReference type="ChEBI" id="CHEBI:57925"/>
        <dbReference type="ChEBI" id="CHEBI:58905"/>
        <dbReference type="ChEBI" id="CHEBI:64183"/>
    </reaction>
    <physiologicalReaction direction="left-to-right" evidence="10">
        <dbReference type="Rhea" id="RHEA:62609"/>
    </physiologicalReaction>
</comment>
<keyword evidence="8" id="KW-0496">Mitochondrion</keyword>
<comment type="function">
    <text evidence="12">Catalyzes the oxidation of hydrogen sulfide with the help of a quinone, such as ubiquinone-10, giving rise to thiosulfate and ultimately to sulfane (molecular sulfur) atoms. Requires an additional electron acceptor; can use sulfite, sulfide or cyanide (in vitro). It is believed the in vivo electron acceptor is glutathione.</text>
</comment>
<evidence type="ECO:0000256" key="7">
    <source>
        <dbReference type="ARBA" id="ARBA00023002"/>
    </source>
</evidence>
<comment type="catalytic activity">
    <reaction evidence="9">
        <text>ubiquinone-10 + hydrogen sulfide + sulfite + 2 H(+) = ubiquinol-10 + thiosulfate</text>
        <dbReference type="Rhea" id="RHEA:38359"/>
        <dbReference type="ChEBI" id="CHEBI:15378"/>
        <dbReference type="ChEBI" id="CHEBI:17359"/>
        <dbReference type="ChEBI" id="CHEBI:29919"/>
        <dbReference type="ChEBI" id="CHEBI:33542"/>
        <dbReference type="ChEBI" id="CHEBI:46245"/>
        <dbReference type="ChEBI" id="CHEBI:64183"/>
    </reaction>
    <physiologicalReaction direction="left-to-right" evidence="9">
        <dbReference type="Rhea" id="RHEA:38360"/>
    </physiologicalReaction>
</comment>
<keyword evidence="3" id="KW-0285">Flavoprotein</keyword>
<evidence type="ECO:0000256" key="13">
    <source>
        <dbReference type="ARBA" id="ARBA00060891"/>
    </source>
</evidence>
<dbReference type="PANTHER" id="PTHR10632:SF2">
    <property type="entry name" value="SULFIDE:QUINONE OXIDOREDUCTASE, MITOCHONDRIAL"/>
    <property type="match status" value="1"/>
</dbReference>
<dbReference type="SMR" id="A0A172SP52"/>
<dbReference type="InterPro" id="IPR023753">
    <property type="entry name" value="FAD/NAD-binding_dom"/>
</dbReference>
<dbReference type="Gene3D" id="3.50.50.60">
    <property type="entry name" value="FAD/NAD(P)-binding domain"/>
    <property type="match status" value="2"/>
</dbReference>
<dbReference type="GO" id="GO:0106436">
    <property type="term" value="F:glutathione-dependent sulfide quinone oxidoreductase activity"/>
    <property type="evidence" value="ECO:0007669"/>
    <property type="project" value="UniProtKB-EC"/>
</dbReference>
<dbReference type="Pfam" id="PF07992">
    <property type="entry name" value="Pyr_redox_2"/>
    <property type="match status" value="1"/>
</dbReference>
<gene>
    <name evidence="18" type="primary">sqr</name>
</gene>
<evidence type="ECO:0000256" key="10">
    <source>
        <dbReference type="ARBA" id="ARBA00052810"/>
    </source>
</evidence>
<dbReference type="GO" id="GO:0070221">
    <property type="term" value="P:sulfide oxidation, using sulfide:quinone oxidoreductase"/>
    <property type="evidence" value="ECO:0007669"/>
    <property type="project" value="TreeGrafter"/>
</dbReference>
<name>A0A172SP52_UREUN</name>
<comment type="catalytic activity">
    <reaction evidence="11">
        <text>a quinone + hydrogen sulfide + glutathione + H(+) = S-sulfanylglutathione + a quinol</text>
        <dbReference type="Rhea" id="RHEA:55156"/>
        <dbReference type="ChEBI" id="CHEBI:15378"/>
        <dbReference type="ChEBI" id="CHEBI:24646"/>
        <dbReference type="ChEBI" id="CHEBI:29919"/>
        <dbReference type="ChEBI" id="CHEBI:57925"/>
        <dbReference type="ChEBI" id="CHEBI:58905"/>
        <dbReference type="ChEBI" id="CHEBI:132124"/>
        <dbReference type="EC" id="1.8.5.8"/>
    </reaction>
    <physiologicalReaction direction="left-to-right" evidence="11">
        <dbReference type="Rhea" id="RHEA:55157"/>
    </physiologicalReaction>
</comment>
<dbReference type="InterPro" id="IPR015904">
    <property type="entry name" value="Sulphide_quinone_reductase"/>
</dbReference>
<dbReference type="GO" id="GO:0070224">
    <property type="term" value="F:sulfide:quinone oxidoreductase activity"/>
    <property type="evidence" value="ECO:0007669"/>
    <property type="project" value="TreeGrafter"/>
</dbReference>
<dbReference type="GO" id="GO:0005739">
    <property type="term" value="C:mitochondrion"/>
    <property type="evidence" value="ECO:0007669"/>
    <property type="project" value="UniProtKB-SubCell"/>
</dbReference>
<evidence type="ECO:0000256" key="5">
    <source>
        <dbReference type="ARBA" id="ARBA00022827"/>
    </source>
</evidence>
<accession>A0A172SP52</accession>
<keyword evidence="5" id="KW-0274">FAD</keyword>
<dbReference type="EMBL" id="KU302251">
    <property type="protein sequence ID" value="ANE31716.1"/>
    <property type="molecule type" value="Genomic_DNA"/>
</dbReference>
<dbReference type="EC" id="1.8.5.8" evidence="14"/>
<keyword evidence="6" id="KW-0809">Transit peptide</keyword>
<dbReference type="AlphaFoldDB" id="A0A172SP52"/>
<evidence type="ECO:0000256" key="1">
    <source>
        <dbReference type="ARBA" id="ARBA00001974"/>
    </source>
</evidence>
<dbReference type="InterPro" id="IPR036188">
    <property type="entry name" value="FAD/NAD-bd_sf"/>
</dbReference>
<evidence type="ECO:0000313" key="18">
    <source>
        <dbReference type="EMBL" id="ANE31716.1"/>
    </source>
</evidence>
<evidence type="ECO:0000256" key="2">
    <source>
        <dbReference type="ARBA" id="ARBA00004173"/>
    </source>
</evidence>
<sequence>MACTRTVFLRLSCSVRDKWSPKALGCQVAWFSSSPAREQQEKKYDIVIVGGGCAGSAIANKFAPYLGQGKVAVVEPHETHYDQPMFTLVGAGIKDHKQTHTQTKDVLPDECDWIKDKVTSFDPNNNSVTTAGGDKLKYDYLLVSMGLQLNYHSVKGLEEALKEDPAVCSNYHWQHVKKTHPAIENIQSGNAIFTFPNTPVKCAGAPQKICYLAENNFSKAGKRDRINVMYNTSLPVIFGIPRYAAPLEEICKNRNITVNKRHNLVEVDHKNNRAVFQLLDTPTENVSFEYSMLHVSPPMSSPKELWGSSLVDETNFVTVNRDTLQHTKYPNVFGMGDCTNAPTAKTAAAISAQVGVVNKNLSLVMDGKQPTRKYDGYTSCPLLVGNHKVIMAEFGYDGSILETFPINQAKAMRSMYFMKVHFMPQLYWQMLVKGLWHGPGFFRKLFRFGVA</sequence>
<protein>
    <recommendedName>
        <fullName evidence="15">Sulfide:quinone oxidoreductase, mitochondrial</fullName>
        <ecNumber evidence="14">1.8.5.8</ecNumber>
    </recommendedName>
    <alternativeName>
        <fullName evidence="16">Sulfide quinone oxidoreductase</fullName>
    </alternativeName>
</protein>
<comment type="similarity">
    <text evidence="13">Belongs to the SQRD family.</text>
</comment>
<proteinExistence type="inferred from homology"/>
<evidence type="ECO:0000256" key="8">
    <source>
        <dbReference type="ARBA" id="ARBA00023128"/>
    </source>
</evidence>
<dbReference type="GO" id="GO:0071949">
    <property type="term" value="F:FAD binding"/>
    <property type="evidence" value="ECO:0007669"/>
    <property type="project" value="TreeGrafter"/>
</dbReference>
<comment type="subcellular location">
    <subcellularLocation>
        <location evidence="2">Mitochondrion</location>
    </subcellularLocation>
</comment>
<organism evidence="18">
    <name type="scientific">Urechis unicinctus</name>
    <name type="common">Fat innkeeper worm</name>
    <name type="synonym">Chinese penis fish</name>
    <dbReference type="NCBI Taxonomy" id="6432"/>
    <lineage>
        <taxon>Eukaryota</taxon>
        <taxon>Metazoa</taxon>
        <taxon>Spiralia</taxon>
        <taxon>Lophotrochozoa</taxon>
        <taxon>Annelida</taxon>
        <taxon>Polychaeta</taxon>
        <taxon>Echiura</taxon>
        <taxon>Xenopneusta</taxon>
        <taxon>Urechidae</taxon>
        <taxon>Urechis</taxon>
    </lineage>
</organism>